<dbReference type="EMBL" id="CP039352">
    <property type="protein sequence ID" value="QCE03388.1"/>
    <property type="molecule type" value="Genomic_DNA"/>
</dbReference>
<reference evidence="1 2" key="1">
    <citation type="submission" date="2019-04" db="EMBL/GenBank/DDBJ databases">
        <title>An improved genome assembly and genetic linkage map for asparagus bean, Vigna unguiculata ssp. sesquipedialis.</title>
        <authorList>
            <person name="Xia Q."/>
            <person name="Zhang R."/>
            <person name="Dong Y."/>
        </authorList>
    </citation>
    <scope>NUCLEOTIDE SEQUENCE [LARGE SCALE GENOMIC DNA]</scope>
    <source>
        <tissue evidence="1">Leaf</tissue>
    </source>
</reference>
<keyword evidence="2" id="KW-1185">Reference proteome</keyword>
<organism evidence="1 2">
    <name type="scientific">Vigna unguiculata</name>
    <name type="common">Cowpea</name>
    <dbReference type="NCBI Taxonomy" id="3917"/>
    <lineage>
        <taxon>Eukaryota</taxon>
        <taxon>Viridiplantae</taxon>
        <taxon>Streptophyta</taxon>
        <taxon>Embryophyta</taxon>
        <taxon>Tracheophyta</taxon>
        <taxon>Spermatophyta</taxon>
        <taxon>Magnoliopsida</taxon>
        <taxon>eudicotyledons</taxon>
        <taxon>Gunneridae</taxon>
        <taxon>Pentapetalae</taxon>
        <taxon>rosids</taxon>
        <taxon>fabids</taxon>
        <taxon>Fabales</taxon>
        <taxon>Fabaceae</taxon>
        <taxon>Papilionoideae</taxon>
        <taxon>50 kb inversion clade</taxon>
        <taxon>NPAAA clade</taxon>
        <taxon>indigoferoid/millettioid clade</taxon>
        <taxon>Phaseoleae</taxon>
        <taxon>Vigna</taxon>
    </lineage>
</organism>
<dbReference type="Proteomes" id="UP000501690">
    <property type="component" value="Linkage Group LG8"/>
</dbReference>
<sequence length="220" mass="25043">MGGGLKQNCGEQRNIHLCPNLNQEVQTKLCKFRPSESISPKRELLNLVLVLVRAAHSDDAQATWRDFSSRREVLSSERWILSLRRKWLAKASSRSGVMQILSRILVQARSVCFLGVSMTRSGEKSSPNRDEVLKPMFHARSSEDCLIVSFRYRKYMLEFVVFGLEGLSPIRYGDYMRWRHDGQGTVMFPSAAIGRGVHSMVIACVPWSERGRLGCFTTDE</sequence>
<protein>
    <submittedName>
        <fullName evidence="1">Uncharacterized protein</fullName>
    </submittedName>
</protein>
<evidence type="ECO:0000313" key="2">
    <source>
        <dbReference type="Proteomes" id="UP000501690"/>
    </source>
</evidence>
<evidence type="ECO:0000313" key="1">
    <source>
        <dbReference type="EMBL" id="QCE03388.1"/>
    </source>
</evidence>
<dbReference type="AlphaFoldDB" id="A0A4D6MQQ1"/>
<gene>
    <name evidence="1" type="ORF">DEO72_LG8g1412</name>
</gene>
<accession>A0A4D6MQQ1</accession>
<proteinExistence type="predicted"/>
<name>A0A4D6MQQ1_VIGUN</name>